<feature type="repeat" description="WD" evidence="3">
    <location>
        <begin position="189"/>
        <end position="231"/>
    </location>
</feature>
<keyword evidence="2" id="KW-0677">Repeat</keyword>
<accession>A0A161XNJ1</accession>
<dbReference type="Pfam" id="PF00400">
    <property type="entry name" value="WD40"/>
    <property type="match status" value="4"/>
</dbReference>
<dbReference type="EMBL" id="LWAJ01000087">
    <property type="protein sequence ID" value="KZL50424.1"/>
    <property type="molecule type" value="Genomic_DNA"/>
</dbReference>
<keyword evidence="4" id="KW-0472">Membrane</keyword>
<evidence type="ECO:0000313" key="6">
    <source>
        <dbReference type="Proteomes" id="UP000076555"/>
    </source>
</evidence>
<reference evidence="5 6" key="1">
    <citation type="submission" date="2016-04" db="EMBL/GenBank/DDBJ databases">
        <title>Draft Genome Assembly of the Bloom-forming Cyanobacterium Nodularia spumigena Strain CENA596 in Shrimp Production Ponds.</title>
        <authorList>
            <person name="Popin R.V."/>
            <person name="Rigonato J."/>
            <person name="Abreu V.A."/>
            <person name="Andreote A.P."/>
            <person name="Silveira S.B."/>
            <person name="Odebrecht C."/>
            <person name="Fiore M.F."/>
        </authorList>
    </citation>
    <scope>NUCLEOTIDE SEQUENCE [LARGE SCALE GENOMIC DNA]</scope>
    <source>
        <strain evidence="5 6">CENA596</strain>
    </source>
</reference>
<dbReference type="InterPro" id="IPR011009">
    <property type="entry name" value="Kinase-like_dom_sf"/>
</dbReference>
<dbReference type="Proteomes" id="UP000076555">
    <property type="component" value="Unassembled WGS sequence"/>
</dbReference>
<dbReference type="InterPro" id="IPR001680">
    <property type="entry name" value="WD40_rpt"/>
</dbReference>
<dbReference type="AlphaFoldDB" id="A0A161XNJ1"/>
<dbReference type="PRINTS" id="PR00320">
    <property type="entry name" value="GPROTEINBRPT"/>
</dbReference>
<dbReference type="Gene3D" id="3.30.200.20">
    <property type="entry name" value="Phosphorylase Kinase, domain 1"/>
    <property type="match status" value="1"/>
</dbReference>
<dbReference type="CDD" id="cd00200">
    <property type="entry name" value="WD40"/>
    <property type="match status" value="1"/>
</dbReference>
<dbReference type="InterPro" id="IPR020472">
    <property type="entry name" value="WD40_PAC1"/>
</dbReference>
<dbReference type="PROSITE" id="PS50294">
    <property type="entry name" value="WD_REPEATS_REGION"/>
    <property type="match status" value="3"/>
</dbReference>
<dbReference type="SUPFAM" id="SSF56112">
    <property type="entry name" value="Protein kinase-like (PK-like)"/>
    <property type="match status" value="1"/>
</dbReference>
<keyword evidence="4" id="KW-0812">Transmembrane</keyword>
<feature type="repeat" description="WD" evidence="3">
    <location>
        <begin position="105"/>
        <end position="146"/>
    </location>
</feature>
<comment type="caution">
    <text evidence="5">The sequence shown here is derived from an EMBL/GenBank/DDBJ whole genome shotgun (WGS) entry which is preliminary data.</text>
</comment>
<keyword evidence="4" id="KW-1133">Transmembrane helix</keyword>
<dbReference type="InterPro" id="IPR015943">
    <property type="entry name" value="WD40/YVTN_repeat-like_dom_sf"/>
</dbReference>
<evidence type="ECO:0008006" key="7">
    <source>
        <dbReference type="Google" id="ProtNLM"/>
    </source>
</evidence>
<dbReference type="PANTHER" id="PTHR19848:SF8">
    <property type="entry name" value="F-BOX AND WD REPEAT DOMAIN CONTAINING 7"/>
    <property type="match status" value="1"/>
</dbReference>
<feature type="repeat" description="WD" evidence="3">
    <location>
        <begin position="147"/>
        <end position="188"/>
    </location>
</feature>
<proteinExistence type="predicted"/>
<protein>
    <recommendedName>
        <fullName evidence="7">Serine/threonine protein kinase</fullName>
    </recommendedName>
</protein>
<dbReference type="SUPFAM" id="SSF50978">
    <property type="entry name" value="WD40 repeat-like"/>
    <property type="match status" value="1"/>
</dbReference>
<evidence type="ECO:0000256" key="4">
    <source>
        <dbReference type="SAM" id="Phobius"/>
    </source>
</evidence>
<dbReference type="OrthoDB" id="494465at2"/>
<dbReference type="RefSeq" id="WP_063872194.1">
    <property type="nucleotide sequence ID" value="NZ_CAWMRI010000087.1"/>
</dbReference>
<dbReference type="PANTHER" id="PTHR19848">
    <property type="entry name" value="WD40 REPEAT PROTEIN"/>
    <property type="match status" value="1"/>
</dbReference>
<dbReference type="PROSITE" id="PS00678">
    <property type="entry name" value="WD_REPEATS_1"/>
    <property type="match status" value="2"/>
</dbReference>
<feature type="transmembrane region" description="Helical" evidence="4">
    <location>
        <begin position="394"/>
        <end position="411"/>
    </location>
</feature>
<dbReference type="SMART" id="SM00320">
    <property type="entry name" value="WD40"/>
    <property type="match status" value="5"/>
</dbReference>
<evidence type="ECO:0000256" key="1">
    <source>
        <dbReference type="ARBA" id="ARBA00022574"/>
    </source>
</evidence>
<evidence type="ECO:0000256" key="3">
    <source>
        <dbReference type="PROSITE-ProRule" id="PRU00221"/>
    </source>
</evidence>
<name>A0A161XNJ1_NODSP</name>
<evidence type="ECO:0000256" key="2">
    <source>
        <dbReference type="ARBA" id="ARBA00022737"/>
    </source>
</evidence>
<feature type="repeat" description="WD" evidence="3">
    <location>
        <begin position="63"/>
        <end position="104"/>
    </location>
</feature>
<organism evidence="5 6">
    <name type="scientific">Nodularia spumigena CENA596</name>
    <dbReference type="NCBI Taxonomy" id="1819295"/>
    <lineage>
        <taxon>Bacteria</taxon>
        <taxon>Bacillati</taxon>
        <taxon>Cyanobacteriota</taxon>
        <taxon>Cyanophyceae</taxon>
        <taxon>Nostocales</taxon>
        <taxon>Nodulariaceae</taxon>
        <taxon>Nodularia</taxon>
    </lineage>
</organism>
<dbReference type="Gene3D" id="2.130.10.10">
    <property type="entry name" value="YVTN repeat-like/Quinoprotein amine dehydrogenase"/>
    <property type="match status" value="3"/>
</dbReference>
<keyword evidence="1 3" id="KW-0853">WD repeat</keyword>
<dbReference type="PROSITE" id="PS50082">
    <property type="entry name" value="WD_REPEATS_2"/>
    <property type="match status" value="4"/>
</dbReference>
<feature type="transmembrane region" description="Helical" evidence="4">
    <location>
        <begin position="417"/>
        <end position="433"/>
    </location>
</feature>
<sequence>MPQNFAHWNVGDIILDLYKVTDILGEGGFGKVYKVRHQGWNIDLAVKILKLWKVATGRCLRTFEGHKNSVNSVCLSADSRLALSGSADNTLKLWEISTGFCLRTFKGHQKPVTTVCLSADSRLAISGSEDNTFRLWEISTGRCLRIFEGHKSGIKSVCWSADNHLAISGSGDSTFKLWEISTGRCLRTFEGHKSGIKSVCLSADNRLAMSASELDDTLKVWEISTGSCLYSFSTHRTNLLCLSADSGFALCCGNWDDFTIWILDWELELQKSGDWDEGARHYLDKFLTLHTPYAAAFSQNRKPSNKEITLALTRRGTPTWTEEDFQNLLYTLSCVGYGWLSPGTVHHQLEVMVRDWERRKPRTTIHYILPSLYVQTRDLFNQTRDVFQSKHFKIFSLSWVICILILSVFFLPPTSDFSVFIVIGILFVIYTLIKQLYAS</sequence>
<evidence type="ECO:0000313" key="5">
    <source>
        <dbReference type="EMBL" id="KZL50424.1"/>
    </source>
</evidence>
<dbReference type="InterPro" id="IPR019775">
    <property type="entry name" value="WD40_repeat_CS"/>
</dbReference>
<dbReference type="InterPro" id="IPR036322">
    <property type="entry name" value="WD40_repeat_dom_sf"/>
</dbReference>
<gene>
    <name evidence="5" type="ORF">A2T98_07405</name>
</gene>